<name>A0A0L0T1C0_ALLM3</name>
<dbReference type="EMBL" id="GG745357">
    <property type="protein sequence ID" value="KNE68613.1"/>
    <property type="molecule type" value="Genomic_DNA"/>
</dbReference>
<evidence type="ECO:0000256" key="1">
    <source>
        <dbReference type="SAM" id="MobiDB-lite"/>
    </source>
</evidence>
<sequence length="114" mass="12270">MNAVRSPVIPASGPDSTPEDPLPPHWLRTLVAGIHATHRHGRTVPGSVTNCDALMRAYEDLVATVLAVATTGRSCIVHVAPPPAIHIDDMARLRAVMLDERVAGVVRTVEQQDR</sequence>
<dbReference type="VEuPathDB" id="FungiDB:AMAG_19763"/>
<reference evidence="2 3" key="1">
    <citation type="submission" date="2009-11" db="EMBL/GenBank/DDBJ databases">
        <title>Annotation of Allomyces macrogynus ATCC 38327.</title>
        <authorList>
            <consortium name="The Broad Institute Genome Sequencing Platform"/>
            <person name="Russ C."/>
            <person name="Cuomo C."/>
            <person name="Burger G."/>
            <person name="Gray M.W."/>
            <person name="Holland P.W.H."/>
            <person name="King N."/>
            <person name="Lang F.B.F."/>
            <person name="Roger A.J."/>
            <person name="Ruiz-Trillo I."/>
            <person name="Young S.K."/>
            <person name="Zeng Q."/>
            <person name="Gargeya S."/>
            <person name="Fitzgerald M."/>
            <person name="Haas B."/>
            <person name="Abouelleil A."/>
            <person name="Alvarado L."/>
            <person name="Arachchi H.M."/>
            <person name="Berlin A."/>
            <person name="Chapman S.B."/>
            <person name="Gearin G."/>
            <person name="Goldberg J."/>
            <person name="Griggs A."/>
            <person name="Gujja S."/>
            <person name="Hansen M."/>
            <person name="Heiman D."/>
            <person name="Howarth C."/>
            <person name="Larimer J."/>
            <person name="Lui A."/>
            <person name="MacDonald P.J.P."/>
            <person name="McCowen C."/>
            <person name="Montmayeur A."/>
            <person name="Murphy C."/>
            <person name="Neiman D."/>
            <person name="Pearson M."/>
            <person name="Priest M."/>
            <person name="Roberts A."/>
            <person name="Saif S."/>
            <person name="Shea T."/>
            <person name="Sisk P."/>
            <person name="Stolte C."/>
            <person name="Sykes S."/>
            <person name="Wortman J."/>
            <person name="Nusbaum C."/>
            <person name="Birren B."/>
        </authorList>
    </citation>
    <scope>NUCLEOTIDE SEQUENCE [LARGE SCALE GENOMIC DNA]</scope>
    <source>
        <strain evidence="2 3">ATCC 38327</strain>
    </source>
</reference>
<dbReference type="AlphaFoldDB" id="A0A0L0T1C0"/>
<keyword evidence="3" id="KW-1185">Reference proteome</keyword>
<feature type="region of interest" description="Disordered" evidence="1">
    <location>
        <begin position="1"/>
        <end position="22"/>
    </location>
</feature>
<reference evidence="3" key="2">
    <citation type="submission" date="2009-11" db="EMBL/GenBank/DDBJ databases">
        <title>The Genome Sequence of Allomyces macrogynus strain ATCC 38327.</title>
        <authorList>
            <consortium name="The Broad Institute Genome Sequencing Platform"/>
            <person name="Russ C."/>
            <person name="Cuomo C."/>
            <person name="Shea T."/>
            <person name="Young S.K."/>
            <person name="Zeng Q."/>
            <person name="Koehrsen M."/>
            <person name="Haas B."/>
            <person name="Borodovsky M."/>
            <person name="Guigo R."/>
            <person name="Alvarado L."/>
            <person name="Berlin A."/>
            <person name="Borenstein D."/>
            <person name="Chen Z."/>
            <person name="Engels R."/>
            <person name="Freedman E."/>
            <person name="Gellesch M."/>
            <person name="Goldberg J."/>
            <person name="Griggs A."/>
            <person name="Gujja S."/>
            <person name="Heiman D."/>
            <person name="Hepburn T."/>
            <person name="Howarth C."/>
            <person name="Jen D."/>
            <person name="Larson L."/>
            <person name="Lewis B."/>
            <person name="Mehta T."/>
            <person name="Park D."/>
            <person name="Pearson M."/>
            <person name="Roberts A."/>
            <person name="Saif S."/>
            <person name="Shenoy N."/>
            <person name="Sisk P."/>
            <person name="Stolte C."/>
            <person name="Sykes S."/>
            <person name="Walk T."/>
            <person name="White J."/>
            <person name="Yandava C."/>
            <person name="Burger G."/>
            <person name="Gray M.W."/>
            <person name="Holland P.W.H."/>
            <person name="King N."/>
            <person name="Lang F.B.F."/>
            <person name="Roger A.J."/>
            <person name="Ruiz-Trillo I."/>
            <person name="Lander E."/>
            <person name="Nusbaum C."/>
        </authorList>
    </citation>
    <scope>NUCLEOTIDE SEQUENCE [LARGE SCALE GENOMIC DNA]</scope>
    <source>
        <strain evidence="3">ATCC 38327</strain>
    </source>
</reference>
<organism evidence="2 3">
    <name type="scientific">Allomyces macrogynus (strain ATCC 38327)</name>
    <name type="common">Allomyces javanicus var. macrogynus</name>
    <dbReference type="NCBI Taxonomy" id="578462"/>
    <lineage>
        <taxon>Eukaryota</taxon>
        <taxon>Fungi</taxon>
        <taxon>Fungi incertae sedis</taxon>
        <taxon>Blastocladiomycota</taxon>
        <taxon>Blastocladiomycetes</taxon>
        <taxon>Blastocladiales</taxon>
        <taxon>Blastocladiaceae</taxon>
        <taxon>Allomyces</taxon>
    </lineage>
</organism>
<gene>
    <name evidence="2" type="ORF">AMAG_19763</name>
</gene>
<dbReference type="Proteomes" id="UP000054350">
    <property type="component" value="Unassembled WGS sequence"/>
</dbReference>
<protein>
    <submittedName>
        <fullName evidence="2">Uncharacterized protein</fullName>
    </submittedName>
</protein>
<proteinExistence type="predicted"/>
<accession>A0A0L0T1C0</accession>
<evidence type="ECO:0000313" key="2">
    <source>
        <dbReference type="EMBL" id="KNE68613.1"/>
    </source>
</evidence>
<evidence type="ECO:0000313" key="3">
    <source>
        <dbReference type="Proteomes" id="UP000054350"/>
    </source>
</evidence>